<dbReference type="Proteomes" id="UP001519460">
    <property type="component" value="Unassembled WGS sequence"/>
</dbReference>
<evidence type="ECO:0000313" key="2">
    <source>
        <dbReference type="Proteomes" id="UP001519460"/>
    </source>
</evidence>
<dbReference type="AlphaFoldDB" id="A0ABD0M207"/>
<sequence length="136" mass="14973">MPPQSLPASKLEWLPSLCQLLSSECYCSTIANRQCHVPSTVITDLLGMMRVDSYHCDNGHTAVLCRPRKPHAPRIDCVDCLPYKTPFLALDYWSGFLQWHFCVTLLTSAGNSKQLAASETIGENVNDGFLCGALAV</sequence>
<organism evidence="1 2">
    <name type="scientific">Batillaria attramentaria</name>
    <dbReference type="NCBI Taxonomy" id="370345"/>
    <lineage>
        <taxon>Eukaryota</taxon>
        <taxon>Metazoa</taxon>
        <taxon>Spiralia</taxon>
        <taxon>Lophotrochozoa</taxon>
        <taxon>Mollusca</taxon>
        <taxon>Gastropoda</taxon>
        <taxon>Caenogastropoda</taxon>
        <taxon>Sorbeoconcha</taxon>
        <taxon>Cerithioidea</taxon>
        <taxon>Batillariidae</taxon>
        <taxon>Batillaria</taxon>
    </lineage>
</organism>
<keyword evidence="2" id="KW-1185">Reference proteome</keyword>
<name>A0ABD0M207_9CAEN</name>
<reference evidence="1 2" key="1">
    <citation type="journal article" date="2023" name="Sci. Data">
        <title>Genome assembly of the Korean intertidal mud-creeper Batillaria attramentaria.</title>
        <authorList>
            <person name="Patra A.K."/>
            <person name="Ho P.T."/>
            <person name="Jun S."/>
            <person name="Lee S.J."/>
            <person name="Kim Y."/>
            <person name="Won Y.J."/>
        </authorList>
    </citation>
    <scope>NUCLEOTIDE SEQUENCE [LARGE SCALE GENOMIC DNA]</scope>
    <source>
        <strain evidence="1">Wonlab-2016</strain>
    </source>
</reference>
<protein>
    <submittedName>
        <fullName evidence="1">Uncharacterized protein</fullName>
    </submittedName>
</protein>
<evidence type="ECO:0000313" key="1">
    <source>
        <dbReference type="EMBL" id="KAK7505338.1"/>
    </source>
</evidence>
<gene>
    <name evidence="1" type="ORF">BaRGS_00003500</name>
</gene>
<dbReference type="EMBL" id="JACVVK020000011">
    <property type="protein sequence ID" value="KAK7505338.1"/>
    <property type="molecule type" value="Genomic_DNA"/>
</dbReference>
<comment type="caution">
    <text evidence="1">The sequence shown here is derived from an EMBL/GenBank/DDBJ whole genome shotgun (WGS) entry which is preliminary data.</text>
</comment>
<proteinExistence type="predicted"/>
<accession>A0ABD0M207</accession>